<name>A0ABS2ZAK3_9BACL</name>
<sequence length="124" mass="14243">MITLCSQDELKSAQTALNQLEKSRPELFEKFMDVINLTRAMQLKYQYMGCLIMNEEPGNAEPQFITGSVIRLYKKEMQKLKDDKDIHELRKVFIEFKHTGYARLSQLALGRTPESLAGSSAIIQ</sequence>
<dbReference type="Proteomes" id="UP001319060">
    <property type="component" value="Unassembled WGS sequence"/>
</dbReference>
<organism evidence="1 2">
    <name type="scientific">Fictibacillus barbaricus</name>
    <dbReference type="NCBI Taxonomy" id="182136"/>
    <lineage>
        <taxon>Bacteria</taxon>
        <taxon>Bacillati</taxon>
        <taxon>Bacillota</taxon>
        <taxon>Bacilli</taxon>
        <taxon>Bacillales</taxon>
        <taxon>Fictibacillaceae</taxon>
        <taxon>Fictibacillus</taxon>
    </lineage>
</organism>
<evidence type="ECO:0000313" key="1">
    <source>
        <dbReference type="EMBL" id="MBN3544363.1"/>
    </source>
</evidence>
<proteinExistence type="predicted"/>
<keyword evidence="2" id="KW-1185">Reference proteome</keyword>
<protein>
    <submittedName>
        <fullName evidence="1">Uncharacterized protein</fullName>
    </submittedName>
</protein>
<comment type="caution">
    <text evidence="1">The sequence shown here is derived from an EMBL/GenBank/DDBJ whole genome shotgun (WGS) entry which is preliminary data.</text>
</comment>
<reference evidence="1 2" key="1">
    <citation type="submission" date="2021-01" db="EMBL/GenBank/DDBJ databases">
        <title>Genome Sequencing of Type Strains.</title>
        <authorList>
            <person name="Lemaire J.F."/>
            <person name="Inderbitzin P."/>
            <person name="Collins S.B."/>
            <person name="Wespe N."/>
            <person name="Knight-Connoni V."/>
        </authorList>
    </citation>
    <scope>NUCLEOTIDE SEQUENCE [LARGE SCALE GENOMIC DNA]</scope>
    <source>
        <strain evidence="1 2">DSM 14730</strain>
    </source>
</reference>
<accession>A0ABS2ZAK3</accession>
<dbReference type="EMBL" id="JAFHKS010000041">
    <property type="protein sequence ID" value="MBN3544363.1"/>
    <property type="molecule type" value="Genomic_DNA"/>
</dbReference>
<dbReference type="RefSeq" id="WP_188404071.1">
    <property type="nucleotide sequence ID" value="NZ_BMCE01000003.1"/>
</dbReference>
<evidence type="ECO:0000313" key="2">
    <source>
        <dbReference type="Proteomes" id="UP001319060"/>
    </source>
</evidence>
<gene>
    <name evidence="1" type="ORF">JYA64_03535</name>
</gene>